<gene>
    <name evidence="2" type="ORF">BjapCC829_21700</name>
</gene>
<name>A0ABY3QYA9_9BRAD</name>
<evidence type="ECO:0000313" key="2">
    <source>
        <dbReference type="EMBL" id="UFW91008.1"/>
    </source>
</evidence>
<feature type="region of interest" description="Disordered" evidence="1">
    <location>
        <begin position="1"/>
        <end position="20"/>
    </location>
</feature>
<feature type="compositionally biased region" description="Basic and acidic residues" evidence="1">
    <location>
        <begin position="1"/>
        <end position="11"/>
    </location>
</feature>
<reference evidence="2" key="1">
    <citation type="submission" date="2021-11" db="EMBL/GenBank/DDBJ databases">
        <title>Australian commercial rhizobial inoculants.</title>
        <authorList>
            <person name="Kohlmeier M.G."/>
            <person name="O'Hara G.W."/>
            <person name="Colombi E."/>
            <person name="Ramsay J.P."/>
            <person name="Terpolilli J."/>
        </authorList>
    </citation>
    <scope>NUCLEOTIDE SEQUENCE</scope>
    <source>
        <strain evidence="2">CC829</strain>
    </source>
</reference>
<protein>
    <submittedName>
        <fullName evidence="2">Uncharacterized protein</fullName>
    </submittedName>
</protein>
<dbReference type="Proteomes" id="UP001430990">
    <property type="component" value="Chromosome"/>
</dbReference>
<organism evidence="2 3">
    <name type="scientific">Bradyrhizobium barranii</name>
    <dbReference type="NCBI Taxonomy" id="2992140"/>
    <lineage>
        <taxon>Bacteria</taxon>
        <taxon>Pseudomonadati</taxon>
        <taxon>Pseudomonadota</taxon>
        <taxon>Alphaproteobacteria</taxon>
        <taxon>Hyphomicrobiales</taxon>
        <taxon>Nitrobacteraceae</taxon>
        <taxon>Bradyrhizobium</taxon>
    </lineage>
</organism>
<evidence type="ECO:0000313" key="3">
    <source>
        <dbReference type="Proteomes" id="UP001430990"/>
    </source>
</evidence>
<proteinExistence type="predicted"/>
<dbReference type="EMBL" id="CP088100">
    <property type="protein sequence ID" value="UFW91008.1"/>
    <property type="molecule type" value="Genomic_DNA"/>
</dbReference>
<accession>A0ABY3QYA9</accession>
<dbReference type="RefSeq" id="WP_231144994.1">
    <property type="nucleotide sequence ID" value="NZ_CP088100.1"/>
</dbReference>
<evidence type="ECO:0000256" key="1">
    <source>
        <dbReference type="SAM" id="MobiDB-lite"/>
    </source>
</evidence>
<keyword evidence="3" id="KW-1185">Reference proteome</keyword>
<sequence length="100" mass="11147">MKDILPDDAHGLFRGTDPQSSRDAARMIVPRLNAIQSQVMAAVRDAGNVGLTDWELDQKFSCKRSTYRSRRAELVEMGLIKASGSRRENEGTKRAVWIAA</sequence>